<accession>A0ACC0HXB2</accession>
<name>A0ACC0HXB2_9ERIC</name>
<reference evidence="1 2" key="1">
    <citation type="journal article" date="2022" name="Plant J.">
        <title>Chromosome-level genome of Camellia lanceoleosa provides a valuable resource for understanding genome evolution and self-incompatibility.</title>
        <authorList>
            <person name="Gong W."/>
            <person name="Xiao S."/>
            <person name="Wang L."/>
            <person name="Liao Z."/>
            <person name="Chang Y."/>
            <person name="Mo W."/>
            <person name="Hu G."/>
            <person name="Li W."/>
            <person name="Zhao G."/>
            <person name="Zhu H."/>
            <person name="Hu X."/>
            <person name="Ji K."/>
            <person name="Xiang X."/>
            <person name="Song Q."/>
            <person name="Yuan D."/>
            <person name="Jin S."/>
            <person name="Zhang L."/>
        </authorList>
    </citation>
    <scope>NUCLEOTIDE SEQUENCE [LARGE SCALE GENOMIC DNA]</scope>
    <source>
        <strain evidence="1">SQ_2022a</strain>
    </source>
</reference>
<organism evidence="1 2">
    <name type="scientific">Camellia lanceoleosa</name>
    <dbReference type="NCBI Taxonomy" id="1840588"/>
    <lineage>
        <taxon>Eukaryota</taxon>
        <taxon>Viridiplantae</taxon>
        <taxon>Streptophyta</taxon>
        <taxon>Embryophyta</taxon>
        <taxon>Tracheophyta</taxon>
        <taxon>Spermatophyta</taxon>
        <taxon>Magnoliopsida</taxon>
        <taxon>eudicotyledons</taxon>
        <taxon>Gunneridae</taxon>
        <taxon>Pentapetalae</taxon>
        <taxon>asterids</taxon>
        <taxon>Ericales</taxon>
        <taxon>Theaceae</taxon>
        <taxon>Camellia</taxon>
    </lineage>
</organism>
<evidence type="ECO:0000313" key="2">
    <source>
        <dbReference type="Proteomes" id="UP001060215"/>
    </source>
</evidence>
<proteinExistence type="predicted"/>
<dbReference type="Proteomes" id="UP001060215">
    <property type="component" value="Chromosome 4"/>
</dbReference>
<evidence type="ECO:0000313" key="1">
    <source>
        <dbReference type="EMBL" id="KAI8016716.1"/>
    </source>
</evidence>
<sequence length="97" mass="11137">MNYESMDTWVPIIENDRHHSLKVVDLVGFVGCSLDVGIVRYLVENAVSLEKITIQPCKESWRNSHVDLMEVKEKEEARGRAHELRAILSPHTQLLVL</sequence>
<dbReference type="EMBL" id="CM045761">
    <property type="protein sequence ID" value="KAI8016716.1"/>
    <property type="molecule type" value="Genomic_DNA"/>
</dbReference>
<gene>
    <name evidence="1" type="ORF">LOK49_LG05G02729</name>
</gene>
<comment type="caution">
    <text evidence="1">The sequence shown here is derived from an EMBL/GenBank/DDBJ whole genome shotgun (WGS) entry which is preliminary data.</text>
</comment>
<protein>
    <submittedName>
        <fullName evidence="1">Uncharacterized protein</fullName>
    </submittedName>
</protein>
<keyword evidence="2" id="KW-1185">Reference proteome</keyword>